<dbReference type="Gene3D" id="1.10.1740.10">
    <property type="match status" value="1"/>
</dbReference>
<reference evidence="1" key="1">
    <citation type="journal article" date="2015" name="Nature">
        <title>Complex archaea that bridge the gap between prokaryotes and eukaryotes.</title>
        <authorList>
            <person name="Spang A."/>
            <person name="Saw J.H."/>
            <person name="Jorgensen S.L."/>
            <person name="Zaremba-Niedzwiedzka K."/>
            <person name="Martijn J."/>
            <person name="Lind A.E."/>
            <person name="van Eijk R."/>
            <person name="Schleper C."/>
            <person name="Guy L."/>
            <person name="Ettema T.J."/>
        </authorList>
    </citation>
    <scope>NUCLEOTIDE SEQUENCE</scope>
</reference>
<accession>A0A0F9PX41</accession>
<name>A0A0F9PX41_9ZZZZ</name>
<dbReference type="EMBL" id="LAZR01002497">
    <property type="protein sequence ID" value="KKN29292.1"/>
    <property type="molecule type" value="Genomic_DNA"/>
</dbReference>
<organism evidence="1">
    <name type="scientific">marine sediment metagenome</name>
    <dbReference type="NCBI Taxonomy" id="412755"/>
    <lineage>
        <taxon>unclassified sequences</taxon>
        <taxon>metagenomes</taxon>
        <taxon>ecological metagenomes</taxon>
    </lineage>
</organism>
<dbReference type="InterPro" id="IPR013325">
    <property type="entry name" value="RNA_pol_sigma_r2"/>
</dbReference>
<sequence>MEWINPQADKDGPVQKPQYDDYRKMICHLAGNYARTYGNGYDMPFDKLISEGYLVFTRCAGKWNGKTTFSTYLYSCLQGRYKDRNWLTGIQFCQRRCNRSFGGPIGVKDRAPRAMPARQVMNC</sequence>
<dbReference type="SUPFAM" id="SSF88946">
    <property type="entry name" value="Sigma2 domain of RNA polymerase sigma factors"/>
    <property type="match status" value="1"/>
</dbReference>
<evidence type="ECO:0000313" key="1">
    <source>
        <dbReference type="EMBL" id="KKN29292.1"/>
    </source>
</evidence>
<gene>
    <name evidence="1" type="ORF">LCGC14_0845480</name>
</gene>
<protein>
    <submittedName>
        <fullName evidence="1">Uncharacterized protein</fullName>
    </submittedName>
</protein>
<dbReference type="GO" id="GO:0003700">
    <property type="term" value="F:DNA-binding transcription factor activity"/>
    <property type="evidence" value="ECO:0007669"/>
    <property type="project" value="InterPro"/>
</dbReference>
<comment type="caution">
    <text evidence="1">The sequence shown here is derived from an EMBL/GenBank/DDBJ whole genome shotgun (WGS) entry which is preliminary data.</text>
</comment>
<dbReference type="AlphaFoldDB" id="A0A0F9PX41"/>
<proteinExistence type="predicted"/>
<dbReference type="GO" id="GO:0006352">
    <property type="term" value="P:DNA-templated transcription initiation"/>
    <property type="evidence" value="ECO:0007669"/>
    <property type="project" value="InterPro"/>
</dbReference>